<dbReference type="HOGENOM" id="CLU_3174170_0_0_10"/>
<protein>
    <submittedName>
        <fullName evidence="1">Uncharacterized protein</fullName>
    </submittedName>
</protein>
<name>G8UK34_TANFA</name>
<sequence>MKMALLEVVSSVIINIAIRKTFLIRIFDAPKVSGTGHNPYNKTYTRK</sequence>
<gene>
    <name evidence="1" type="ordered locus">BFO_0338</name>
</gene>
<evidence type="ECO:0000313" key="1">
    <source>
        <dbReference type="EMBL" id="AEW20594.1"/>
    </source>
</evidence>
<accession>G8UK34</accession>
<keyword evidence="2" id="KW-1185">Reference proteome</keyword>
<organism evidence="1 2">
    <name type="scientific">Tannerella forsythia (strain ATCC 43037 / JCM 10827 / CCUG 21028 A / KCTC 5666 / FDC 338)</name>
    <name type="common">Bacteroides forsythus</name>
    <dbReference type="NCBI Taxonomy" id="203275"/>
    <lineage>
        <taxon>Bacteria</taxon>
        <taxon>Pseudomonadati</taxon>
        <taxon>Bacteroidota</taxon>
        <taxon>Bacteroidia</taxon>
        <taxon>Bacteroidales</taxon>
        <taxon>Tannerellaceae</taxon>
        <taxon>Tannerella</taxon>
    </lineage>
</organism>
<dbReference type="AlphaFoldDB" id="G8UK34"/>
<reference evidence="2" key="1">
    <citation type="submission" date="2011-12" db="EMBL/GenBank/DDBJ databases">
        <title>Complete sequence of Tannerella forsythia ATCC 43037.</title>
        <authorList>
            <person name="Dewhirst F."/>
            <person name="Tanner A."/>
            <person name="Izard J."/>
            <person name="Brinkac L."/>
            <person name="Durkin A.S."/>
            <person name="Hostetler J."/>
            <person name="Shetty J."/>
            <person name="Torralba M."/>
            <person name="Gill S."/>
            <person name="Nelson K."/>
        </authorList>
    </citation>
    <scope>NUCLEOTIDE SEQUENCE [LARGE SCALE GENOMIC DNA]</scope>
    <source>
        <strain evidence="2">ATCC 43037 / JCM 10827 / CCUG 33226 / KCTC 5666 / FDC 338</strain>
    </source>
</reference>
<dbReference type="PATRIC" id="fig|203275.8.peg.305"/>
<evidence type="ECO:0000313" key="2">
    <source>
        <dbReference type="Proteomes" id="UP000005436"/>
    </source>
</evidence>
<dbReference type="KEGG" id="tfo:BFO_0338"/>
<dbReference type="Proteomes" id="UP000005436">
    <property type="component" value="Chromosome"/>
</dbReference>
<proteinExistence type="predicted"/>
<dbReference type="EMBL" id="CP003191">
    <property type="protein sequence ID" value="AEW20594.1"/>
    <property type="molecule type" value="Genomic_DNA"/>
</dbReference>
<dbReference type="STRING" id="203275.BFO_0338"/>